<keyword evidence="1" id="KW-0479">Metal-binding</keyword>
<evidence type="ECO:0000256" key="2">
    <source>
        <dbReference type="ARBA" id="ARBA00022729"/>
    </source>
</evidence>
<evidence type="ECO:0000256" key="7">
    <source>
        <dbReference type="SAM" id="SignalP"/>
    </source>
</evidence>
<dbReference type="AlphaFoldDB" id="A0A091EMC2"/>
<evidence type="ECO:0000256" key="3">
    <source>
        <dbReference type="ARBA" id="ARBA00022737"/>
    </source>
</evidence>
<keyword evidence="4" id="KW-0325">Glycoprotein</keyword>
<dbReference type="GO" id="GO:0009653">
    <property type="term" value="P:anatomical structure morphogenesis"/>
    <property type="evidence" value="ECO:0007669"/>
    <property type="project" value="TreeGrafter"/>
</dbReference>
<dbReference type="GO" id="GO:0046872">
    <property type="term" value="F:metal ion binding"/>
    <property type="evidence" value="ECO:0007669"/>
    <property type="project" value="UniProtKB-KW"/>
</dbReference>
<dbReference type="PROSITE" id="PS51854">
    <property type="entry name" value="CSPG"/>
    <property type="match status" value="1"/>
</dbReference>
<evidence type="ECO:0000313" key="10">
    <source>
        <dbReference type="Proteomes" id="UP000028990"/>
    </source>
</evidence>
<name>A0A091EMC2_FUKDA</name>
<feature type="compositionally biased region" description="Low complexity" evidence="6">
    <location>
        <begin position="61"/>
        <end position="79"/>
    </location>
</feature>
<proteinExistence type="predicted"/>
<keyword evidence="10" id="KW-1185">Reference proteome</keyword>
<feature type="signal peptide" evidence="7">
    <location>
        <begin position="1"/>
        <end position="25"/>
    </location>
</feature>
<feature type="region of interest" description="Disordered" evidence="6">
    <location>
        <begin position="54"/>
        <end position="108"/>
    </location>
</feature>
<dbReference type="Pfam" id="PF19309">
    <property type="entry name" value="Frem_N"/>
    <property type="match status" value="1"/>
</dbReference>
<dbReference type="Proteomes" id="UP000028990">
    <property type="component" value="Unassembled WGS sequence"/>
</dbReference>
<feature type="compositionally biased region" description="Low complexity" evidence="6">
    <location>
        <begin position="90"/>
        <end position="104"/>
    </location>
</feature>
<evidence type="ECO:0000256" key="5">
    <source>
        <dbReference type="PROSITE-ProRule" id="PRU01201"/>
    </source>
</evidence>
<feature type="repeat" description="CSPG" evidence="5">
    <location>
        <begin position="395"/>
        <end position="482"/>
    </location>
</feature>
<keyword evidence="3" id="KW-0677">Repeat</keyword>
<dbReference type="EMBL" id="KN121305">
    <property type="protein sequence ID" value="KFO36731.1"/>
    <property type="molecule type" value="Genomic_DNA"/>
</dbReference>
<sequence length="482" mass="52169">MAGDSPHPACPQLVALACLLLSCHALRGEVLLHGKGHSTCPPGEHLKTVAPRVWRPDRQPRAPGAPGPLALARPAAGPGDSRAARRPARGDCAGRPAPAPRRALPSPPYLHFRGAPGPLHPLRLWKPQARQGAAPTAIGSPGLHAGAALRPGDEGSLVPAGAGDVPQASDCAKVRGWSQAVDRSVLGFPAPEAELVATRTCRFTPLPLESAPLPKFWHLVDALETPVPRAKPVACEAFIRSGVLYQHTVIPPPRPAETMCPCWWSCSGHRGVSEGDSKMKKVQVQVTVLLVDNDIHKVLMGESFIVCKGEKSPLTLQHLNIEDADTPNDEILCTADKAISSFYIKVIREGHINYVQSIHKQVEPQADQFTFHCSDGINFSPNVFFPIIILPTNDEKPELFVHEFLVLEGMSLVIDTPLLNGADADLPPNQLHFQLTALPRHGQIIQQLTTGDQPVHSFTLQEIQEASTIVYEHDDSDRRGQF</sequence>
<gene>
    <name evidence="9" type="ORF">H920_01866</name>
</gene>
<evidence type="ECO:0000259" key="8">
    <source>
        <dbReference type="Pfam" id="PF19309"/>
    </source>
</evidence>
<dbReference type="PANTHER" id="PTHR45739:SF5">
    <property type="entry name" value="FRAS1-RELATED EXTRACELLULAR MATRIX PROTEIN 3"/>
    <property type="match status" value="1"/>
</dbReference>
<feature type="chain" id="PRO_5001874152" evidence="7">
    <location>
        <begin position="26"/>
        <end position="482"/>
    </location>
</feature>
<dbReference type="Pfam" id="PF16184">
    <property type="entry name" value="Cadherin_3"/>
    <property type="match status" value="2"/>
</dbReference>
<evidence type="ECO:0000313" key="9">
    <source>
        <dbReference type="EMBL" id="KFO36731.1"/>
    </source>
</evidence>
<protein>
    <submittedName>
        <fullName evidence="9">FRAS1-related extracellular matrix protein 3</fullName>
    </submittedName>
</protein>
<organism evidence="9 10">
    <name type="scientific">Fukomys damarensis</name>
    <name type="common">Damaraland mole rat</name>
    <name type="synonym">Cryptomys damarensis</name>
    <dbReference type="NCBI Taxonomy" id="885580"/>
    <lineage>
        <taxon>Eukaryota</taxon>
        <taxon>Metazoa</taxon>
        <taxon>Chordata</taxon>
        <taxon>Craniata</taxon>
        <taxon>Vertebrata</taxon>
        <taxon>Euteleostomi</taxon>
        <taxon>Mammalia</taxon>
        <taxon>Eutheria</taxon>
        <taxon>Euarchontoglires</taxon>
        <taxon>Glires</taxon>
        <taxon>Rodentia</taxon>
        <taxon>Hystricomorpha</taxon>
        <taxon>Bathyergidae</taxon>
        <taxon>Fukomys</taxon>
    </lineage>
</organism>
<dbReference type="PANTHER" id="PTHR45739">
    <property type="entry name" value="MATRIX PROTEIN, PUTATIVE-RELATED"/>
    <property type="match status" value="1"/>
</dbReference>
<accession>A0A091EMC2</accession>
<dbReference type="InterPro" id="IPR045658">
    <property type="entry name" value="FRAS1-rel_N"/>
</dbReference>
<evidence type="ECO:0000256" key="6">
    <source>
        <dbReference type="SAM" id="MobiDB-lite"/>
    </source>
</evidence>
<reference evidence="9 10" key="1">
    <citation type="submission" date="2013-11" db="EMBL/GenBank/DDBJ databases">
        <title>The Damaraland mole rat (Fukomys damarensis) genome and evolution of African mole rats.</title>
        <authorList>
            <person name="Gladyshev V.N."/>
            <person name="Fang X."/>
        </authorList>
    </citation>
    <scope>NUCLEOTIDE SEQUENCE [LARGE SCALE GENOMIC DNA]</scope>
    <source>
        <tissue evidence="9">Liver</tissue>
    </source>
</reference>
<keyword evidence="2 7" id="KW-0732">Signal</keyword>
<evidence type="ECO:0000256" key="1">
    <source>
        <dbReference type="ARBA" id="ARBA00022723"/>
    </source>
</evidence>
<evidence type="ECO:0000256" key="4">
    <source>
        <dbReference type="ARBA" id="ARBA00023180"/>
    </source>
</evidence>
<dbReference type="InterPro" id="IPR039005">
    <property type="entry name" value="CSPG_rpt"/>
</dbReference>
<dbReference type="InterPro" id="IPR051561">
    <property type="entry name" value="FRAS1_ECM"/>
</dbReference>
<feature type="domain" description="FRAS1-related extracellular matrix protein N-terminal" evidence="8">
    <location>
        <begin position="172"/>
        <end position="250"/>
    </location>
</feature>